<keyword evidence="2" id="KW-0503">Monooxygenase</keyword>
<dbReference type="PRINTS" id="PR00385">
    <property type="entry name" value="P450"/>
</dbReference>
<dbReference type="Gene3D" id="1.10.630.10">
    <property type="entry name" value="Cytochrome P450"/>
    <property type="match status" value="1"/>
</dbReference>
<dbReference type="CDD" id="cd11031">
    <property type="entry name" value="Cyp158A-like"/>
    <property type="match status" value="1"/>
</dbReference>
<dbReference type="InterPro" id="IPR002397">
    <property type="entry name" value="Cyt_P450_B"/>
</dbReference>
<comment type="similarity">
    <text evidence="1 2">Belongs to the cytochrome P450 family.</text>
</comment>
<accession>A0ABN3JCZ4</accession>
<dbReference type="RefSeq" id="WP_344591029.1">
    <property type="nucleotide sequence ID" value="NZ_BAAARW010000016.1"/>
</dbReference>
<sequence length="389" mass="42214">MTAERTAEGPPLLTEVRVVGPVTRVRMLSGEIGYLVTRFEEAQQVLADPVFSRAALFRPGAPRELPRETVGTPRTLFNMDPPDHTRLRRVVAKGFTRKRIDSLRAGIETVVDGLLDGMAETGPPADLVEALCVPLPVTEICQLLGVPYEDRASFRAWTETVMSVTGYTQEEVGRARQDLHRYLTALVAAKRAEPADDFLSALLVIRDEEDRISEEELVSLGITLLVAGHGTTMNQLGGSVHALLTRPGMYAALHQDPGLIPTAVEELLRLVPAVTVSSPRLATEDVELGGVLVPAGSVVALSAIAANRDPAVFAEPETMDLARPDNHHITFGHGPHFCVGTQLARAELQVAIGSLVRRFPDLRLAVDPAEIRWRTSALIQGPVELPVAW</sequence>
<comment type="caution">
    <text evidence="3">The sequence shown here is derived from an EMBL/GenBank/DDBJ whole genome shotgun (WGS) entry which is preliminary data.</text>
</comment>
<reference evidence="3 4" key="1">
    <citation type="journal article" date="2019" name="Int. J. Syst. Evol. Microbiol.">
        <title>The Global Catalogue of Microorganisms (GCM) 10K type strain sequencing project: providing services to taxonomists for standard genome sequencing and annotation.</title>
        <authorList>
            <consortium name="The Broad Institute Genomics Platform"/>
            <consortium name="The Broad Institute Genome Sequencing Center for Infectious Disease"/>
            <person name="Wu L."/>
            <person name="Ma J."/>
        </authorList>
    </citation>
    <scope>NUCLEOTIDE SEQUENCE [LARGE SCALE GENOMIC DNA]</scope>
    <source>
        <strain evidence="3 4">JCM 3325</strain>
    </source>
</reference>
<dbReference type="PANTHER" id="PTHR46696">
    <property type="entry name" value="P450, PUTATIVE (EUROFUNG)-RELATED"/>
    <property type="match status" value="1"/>
</dbReference>
<dbReference type="PRINTS" id="PR00359">
    <property type="entry name" value="BP450"/>
</dbReference>
<keyword evidence="2" id="KW-0479">Metal-binding</keyword>
<keyword evidence="2" id="KW-0349">Heme</keyword>
<name>A0ABN3JCZ4_9ACTN</name>
<keyword evidence="2" id="KW-0408">Iron</keyword>
<dbReference type="PANTHER" id="PTHR46696:SF1">
    <property type="entry name" value="CYTOCHROME P450 YJIB-RELATED"/>
    <property type="match status" value="1"/>
</dbReference>
<gene>
    <name evidence="3" type="ORF">GCM10010191_42760</name>
</gene>
<evidence type="ECO:0000313" key="3">
    <source>
        <dbReference type="EMBL" id="GAA2425816.1"/>
    </source>
</evidence>
<dbReference type="InterPro" id="IPR036396">
    <property type="entry name" value="Cyt_P450_sf"/>
</dbReference>
<dbReference type="PROSITE" id="PS00086">
    <property type="entry name" value="CYTOCHROME_P450"/>
    <property type="match status" value="1"/>
</dbReference>
<dbReference type="InterPro" id="IPR001128">
    <property type="entry name" value="Cyt_P450"/>
</dbReference>
<keyword evidence="4" id="KW-1185">Reference proteome</keyword>
<dbReference type="SUPFAM" id="SSF48264">
    <property type="entry name" value="Cytochrome P450"/>
    <property type="match status" value="1"/>
</dbReference>
<evidence type="ECO:0000256" key="1">
    <source>
        <dbReference type="ARBA" id="ARBA00010617"/>
    </source>
</evidence>
<dbReference type="Pfam" id="PF00067">
    <property type="entry name" value="p450"/>
    <property type="match status" value="2"/>
</dbReference>
<protein>
    <submittedName>
        <fullName evidence="3">Cytochrome P450</fullName>
    </submittedName>
</protein>
<keyword evidence="2" id="KW-0560">Oxidoreductase</keyword>
<organism evidence="3 4">
    <name type="scientific">Actinomadura vinacea</name>
    <dbReference type="NCBI Taxonomy" id="115336"/>
    <lineage>
        <taxon>Bacteria</taxon>
        <taxon>Bacillati</taxon>
        <taxon>Actinomycetota</taxon>
        <taxon>Actinomycetes</taxon>
        <taxon>Streptosporangiales</taxon>
        <taxon>Thermomonosporaceae</taxon>
        <taxon>Actinomadura</taxon>
    </lineage>
</organism>
<dbReference type="Proteomes" id="UP001501231">
    <property type="component" value="Unassembled WGS sequence"/>
</dbReference>
<evidence type="ECO:0000313" key="4">
    <source>
        <dbReference type="Proteomes" id="UP001501231"/>
    </source>
</evidence>
<proteinExistence type="inferred from homology"/>
<evidence type="ECO:0000256" key="2">
    <source>
        <dbReference type="RuleBase" id="RU000461"/>
    </source>
</evidence>
<dbReference type="EMBL" id="BAAARW010000016">
    <property type="protein sequence ID" value="GAA2425816.1"/>
    <property type="molecule type" value="Genomic_DNA"/>
</dbReference>
<dbReference type="InterPro" id="IPR017972">
    <property type="entry name" value="Cyt_P450_CS"/>
</dbReference>